<keyword evidence="4 6" id="KW-1133">Transmembrane helix</keyword>
<name>A0A931MZ14_9HYPH</name>
<feature type="transmembrane region" description="Helical" evidence="6">
    <location>
        <begin position="51"/>
        <end position="84"/>
    </location>
</feature>
<evidence type="ECO:0000256" key="3">
    <source>
        <dbReference type="ARBA" id="ARBA00022692"/>
    </source>
</evidence>
<evidence type="ECO:0000313" key="7">
    <source>
        <dbReference type="EMBL" id="MBH0237296.1"/>
    </source>
</evidence>
<dbReference type="GO" id="GO:0015171">
    <property type="term" value="F:amino acid transmembrane transporter activity"/>
    <property type="evidence" value="ECO:0007669"/>
    <property type="project" value="TreeGrafter"/>
</dbReference>
<dbReference type="EMBL" id="JADZLT010000042">
    <property type="protein sequence ID" value="MBH0237296.1"/>
    <property type="molecule type" value="Genomic_DNA"/>
</dbReference>
<keyword evidence="8" id="KW-1185">Reference proteome</keyword>
<dbReference type="InterPro" id="IPR001123">
    <property type="entry name" value="LeuE-type"/>
</dbReference>
<protein>
    <submittedName>
        <fullName evidence="7">LysE family translocator</fullName>
    </submittedName>
</protein>
<evidence type="ECO:0000256" key="6">
    <source>
        <dbReference type="SAM" id="Phobius"/>
    </source>
</evidence>
<keyword evidence="5 6" id="KW-0472">Membrane</keyword>
<organism evidence="7 8">
    <name type="scientific">Methylobrevis albus</name>
    <dbReference type="NCBI Taxonomy" id="2793297"/>
    <lineage>
        <taxon>Bacteria</taxon>
        <taxon>Pseudomonadati</taxon>
        <taxon>Pseudomonadota</taxon>
        <taxon>Alphaproteobacteria</taxon>
        <taxon>Hyphomicrobiales</taxon>
        <taxon>Pleomorphomonadaceae</taxon>
        <taxon>Methylobrevis</taxon>
    </lineage>
</organism>
<proteinExistence type="predicted"/>
<accession>A0A931MZ14</accession>
<dbReference type="GO" id="GO:0005886">
    <property type="term" value="C:plasma membrane"/>
    <property type="evidence" value="ECO:0007669"/>
    <property type="project" value="UniProtKB-SubCell"/>
</dbReference>
<comment type="caution">
    <text evidence="7">The sequence shown here is derived from an EMBL/GenBank/DDBJ whole genome shotgun (WGS) entry which is preliminary data.</text>
</comment>
<keyword evidence="3 6" id="KW-0812">Transmembrane</keyword>
<sequence>MTFESWAVFVPAAFALSLYPGPNNLLALSHGARFGTATALVAAAGRFPPFALFVLGAAIGLGTLITTSATLFTAFKILGAAYLVWLGWRMLRAGDGLDGTVEAGPGARLPALLRREFLTAITNPKAMLVFTAFLAPFVDPSQPAFGQFVLLGAAALALEVAAVVIYAVAGERLGGFARSRGLLGAVNKASGGLLIAAGALLAVASRPATT</sequence>
<gene>
    <name evidence="7" type="ORF">I5731_05630</name>
</gene>
<evidence type="ECO:0000256" key="4">
    <source>
        <dbReference type="ARBA" id="ARBA00022989"/>
    </source>
</evidence>
<dbReference type="AlphaFoldDB" id="A0A931MZ14"/>
<evidence type="ECO:0000256" key="5">
    <source>
        <dbReference type="ARBA" id="ARBA00023136"/>
    </source>
</evidence>
<feature type="transmembrane region" description="Helical" evidence="6">
    <location>
        <begin position="144"/>
        <end position="169"/>
    </location>
</feature>
<evidence type="ECO:0000256" key="1">
    <source>
        <dbReference type="ARBA" id="ARBA00004651"/>
    </source>
</evidence>
<feature type="transmembrane region" description="Helical" evidence="6">
    <location>
        <begin position="181"/>
        <end position="204"/>
    </location>
</feature>
<reference evidence="7" key="1">
    <citation type="submission" date="2020-12" db="EMBL/GenBank/DDBJ databases">
        <title>Methylobrevis albus sp. nov., isolated from fresh water lack sediment.</title>
        <authorList>
            <person name="Zou Q."/>
        </authorList>
    </citation>
    <scope>NUCLEOTIDE SEQUENCE</scope>
    <source>
        <strain evidence="7">L22</strain>
    </source>
</reference>
<dbReference type="PANTHER" id="PTHR30086">
    <property type="entry name" value="ARGININE EXPORTER PROTEIN ARGO"/>
    <property type="match status" value="1"/>
</dbReference>
<dbReference type="PANTHER" id="PTHR30086:SF20">
    <property type="entry name" value="ARGININE EXPORTER PROTEIN ARGO-RELATED"/>
    <property type="match status" value="1"/>
</dbReference>
<evidence type="ECO:0000313" key="8">
    <source>
        <dbReference type="Proteomes" id="UP000631694"/>
    </source>
</evidence>
<dbReference type="RefSeq" id="WP_197310391.1">
    <property type="nucleotide sequence ID" value="NZ_JADZLT010000042.1"/>
</dbReference>
<feature type="transmembrane region" description="Helical" evidence="6">
    <location>
        <begin position="117"/>
        <end position="138"/>
    </location>
</feature>
<dbReference type="Pfam" id="PF01810">
    <property type="entry name" value="LysE"/>
    <property type="match status" value="1"/>
</dbReference>
<comment type="subcellular location">
    <subcellularLocation>
        <location evidence="1">Cell membrane</location>
        <topology evidence="1">Multi-pass membrane protein</topology>
    </subcellularLocation>
</comment>
<keyword evidence="2" id="KW-1003">Cell membrane</keyword>
<evidence type="ECO:0000256" key="2">
    <source>
        <dbReference type="ARBA" id="ARBA00022475"/>
    </source>
</evidence>
<dbReference type="Proteomes" id="UP000631694">
    <property type="component" value="Unassembled WGS sequence"/>
</dbReference>
<dbReference type="PIRSF" id="PIRSF006324">
    <property type="entry name" value="LeuE"/>
    <property type="match status" value="1"/>
</dbReference>